<dbReference type="SUPFAM" id="SSF48403">
    <property type="entry name" value="Ankyrin repeat"/>
    <property type="match status" value="1"/>
</dbReference>
<name>A0A8H4CQX0_COLGL</name>
<evidence type="ECO:0000256" key="1">
    <source>
        <dbReference type="PROSITE-ProRule" id="PRU00023"/>
    </source>
</evidence>
<proteinExistence type="predicted"/>
<dbReference type="RefSeq" id="XP_045267562.1">
    <property type="nucleotide sequence ID" value="XM_045412904.1"/>
</dbReference>
<reference evidence="2" key="1">
    <citation type="journal article" date="2020" name="Phytopathology">
        <title>Genome sequence and comparative analysis of Colletotrichum gloeosporioides isolated from Liriodendron leaves.</title>
        <authorList>
            <person name="Fu F.F."/>
            <person name="Hao Z."/>
            <person name="Wang P."/>
            <person name="Lu Y."/>
            <person name="Xue L.J."/>
            <person name="Wei G."/>
            <person name="Tian Y."/>
            <person name="Baishi H."/>
            <person name="Xu H."/>
            <person name="Shi J."/>
            <person name="Cheng T."/>
            <person name="Wang G."/>
            <person name="Yi Y."/>
            <person name="Chen J."/>
        </authorList>
    </citation>
    <scope>NUCLEOTIDE SEQUENCE</scope>
    <source>
        <strain evidence="2">Lc1</strain>
    </source>
</reference>
<accession>A0A8H4CQX0</accession>
<dbReference type="PROSITE" id="PS50088">
    <property type="entry name" value="ANK_REPEAT"/>
    <property type="match status" value="1"/>
</dbReference>
<keyword evidence="3" id="KW-1185">Reference proteome</keyword>
<protein>
    <recommendedName>
        <fullName evidence="4">Ankyrin repeat protein</fullName>
    </recommendedName>
</protein>
<dbReference type="InterPro" id="IPR002110">
    <property type="entry name" value="Ankyrin_rpt"/>
</dbReference>
<feature type="repeat" description="ANK" evidence="1">
    <location>
        <begin position="107"/>
        <end position="139"/>
    </location>
</feature>
<dbReference type="Pfam" id="PF00023">
    <property type="entry name" value="Ank"/>
    <property type="match status" value="1"/>
</dbReference>
<dbReference type="GeneID" id="69020159"/>
<evidence type="ECO:0000313" key="3">
    <source>
        <dbReference type="Proteomes" id="UP000613401"/>
    </source>
</evidence>
<gene>
    <name evidence="2" type="ORF">GCG54_00013042</name>
</gene>
<dbReference type="InterPro" id="IPR036770">
    <property type="entry name" value="Ankyrin_rpt-contain_sf"/>
</dbReference>
<organism evidence="2 3">
    <name type="scientific">Colletotrichum gloeosporioides</name>
    <name type="common">Anthracnose fungus</name>
    <name type="synonym">Glomerella cingulata</name>
    <dbReference type="NCBI Taxonomy" id="474922"/>
    <lineage>
        <taxon>Eukaryota</taxon>
        <taxon>Fungi</taxon>
        <taxon>Dikarya</taxon>
        <taxon>Ascomycota</taxon>
        <taxon>Pezizomycotina</taxon>
        <taxon>Sordariomycetes</taxon>
        <taxon>Hypocreomycetidae</taxon>
        <taxon>Glomerellales</taxon>
        <taxon>Glomerellaceae</taxon>
        <taxon>Colletotrichum</taxon>
        <taxon>Colletotrichum gloeosporioides species complex</taxon>
    </lineage>
</organism>
<dbReference type="EMBL" id="WVTB01000021">
    <property type="protein sequence ID" value="KAF3808403.1"/>
    <property type="molecule type" value="Genomic_DNA"/>
</dbReference>
<reference evidence="2" key="2">
    <citation type="submission" date="2020-03" db="EMBL/GenBank/DDBJ databases">
        <authorList>
            <person name="Fu F.-F."/>
            <person name="Chen J."/>
        </authorList>
    </citation>
    <scope>NUCLEOTIDE SEQUENCE</scope>
    <source>
        <strain evidence="2">Lc1</strain>
    </source>
</reference>
<evidence type="ECO:0008006" key="4">
    <source>
        <dbReference type="Google" id="ProtNLM"/>
    </source>
</evidence>
<evidence type="ECO:0000313" key="2">
    <source>
        <dbReference type="EMBL" id="KAF3808403.1"/>
    </source>
</evidence>
<dbReference type="Gene3D" id="1.25.40.20">
    <property type="entry name" value="Ankyrin repeat-containing domain"/>
    <property type="match status" value="1"/>
</dbReference>
<dbReference type="PROSITE" id="PS50297">
    <property type="entry name" value="ANK_REP_REGION"/>
    <property type="match status" value="1"/>
</dbReference>
<sequence>MDSPRPVSISWRHPPLCVHDTFSLHTLDVLTHILKGFDYGELSSALIRRSEADVRRLLSQSRDHVLERGHHRHTPLHLSVCWPLGLRILFELANDTCVSIIDATDSAGHTPLQHAIYWANAESVALLLEQNATVSLEDTSVYVPFLDVERTRSKRRETYDLLTRVLVDRRTEMLRYALEHLPESELVRLNLRNMTFLRDTAFEVVGSFKRNLVRPPAIFKNIRPGSLYHARYMDDILAEALFNAGFDNIDSFWNGYTPLMIVDNFSFRRYSISNFA</sequence>
<keyword evidence="1" id="KW-0040">ANK repeat</keyword>
<dbReference type="Proteomes" id="UP000613401">
    <property type="component" value="Unassembled WGS sequence"/>
</dbReference>
<comment type="caution">
    <text evidence="2">The sequence shown here is derived from an EMBL/GenBank/DDBJ whole genome shotgun (WGS) entry which is preliminary data.</text>
</comment>
<dbReference type="AlphaFoldDB" id="A0A8H4CQX0"/>